<feature type="compositionally biased region" description="Basic and acidic residues" evidence="2">
    <location>
        <begin position="797"/>
        <end position="842"/>
    </location>
</feature>
<feature type="compositionally biased region" description="Polar residues" evidence="2">
    <location>
        <begin position="567"/>
        <end position="586"/>
    </location>
</feature>
<protein>
    <recommendedName>
        <fullName evidence="3">eCIS core domain-containing protein</fullName>
    </recommendedName>
</protein>
<dbReference type="PANTHER" id="PTHR34491">
    <property type="entry name" value="A-TYPE INCLUSION PROTEIN, PUTATIVE-RELATED"/>
    <property type="match status" value="1"/>
</dbReference>
<feature type="domain" description="eCIS core" evidence="3">
    <location>
        <begin position="283"/>
        <end position="356"/>
    </location>
</feature>
<feature type="region of interest" description="Disordered" evidence="2">
    <location>
        <begin position="1192"/>
        <end position="1211"/>
    </location>
</feature>
<dbReference type="Pfam" id="PF13699">
    <property type="entry name" value="eCIS_core"/>
    <property type="match status" value="1"/>
</dbReference>
<dbReference type="PANTHER" id="PTHR34491:SF74">
    <property type="entry name" value="DUF4456 DOMAIN-CONTAINING PROTEIN"/>
    <property type="match status" value="1"/>
</dbReference>
<proteinExistence type="predicted"/>
<reference evidence="5" key="1">
    <citation type="submission" date="2016-10" db="EMBL/GenBank/DDBJ databases">
        <title>Comparative genomics uncovers the prolific and rare metabolic potential of the cyanobacterial genus Moorea.</title>
        <authorList>
            <person name="Leao T."/>
            <person name="Castelao G."/>
            <person name="Korobeynikov A."/>
            <person name="Monroe E.A."/>
            <person name="Podell S."/>
            <person name="Glukhov E."/>
            <person name="Allen E."/>
            <person name="Gerwick W.H."/>
            <person name="Gerwick L."/>
        </authorList>
    </citation>
    <scope>NUCLEOTIDE SEQUENCE [LARGE SCALE GENOMIC DNA]</scope>
    <source>
        <strain evidence="5">PAL-8-15-08-1</strain>
    </source>
</reference>
<feature type="compositionally biased region" description="Basic and acidic residues" evidence="2">
    <location>
        <begin position="538"/>
        <end position="555"/>
    </location>
</feature>
<feature type="compositionally biased region" description="Basic and acidic residues" evidence="2">
    <location>
        <begin position="726"/>
        <end position="749"/>
    </location>
</feature>
<organism evidence="4 5">
    <name type="scientific">Moorena producens PAL-8-15-08-1</name>
    <dbReference type="NCBI Taxonomy" id="1458985"/>
    <lineage>
        <taxon>Bacteria</taxon>
        <taxon>Bacillati</taxon>
        <taxon>Cyanobacteriota</taxon>
        <taxon>Cyanophyceae</taxon>
        <taxon>Coleofasciculales</taxon>
        <taxon>Coleofasciculaceae</taxon>
        <taxon>Moorena</taxon>
    </lineage>
</organism>
<dbReference type="RefSeq" id="WP_070391996.1">
    <property type="nucleotide sequence ID" value="NZ_CP017599.1"/>
</dbReference>
<feature type="coiled-coil region" evidence="1">
    <location>
        <begin position="1407"/>
        <end position="1441"/>
    </location>
</feature>
<feature type="compositionally biased region" description="Low complexity" evidence="2">
    <location>
        <begin position="750"/>
        <end position="760"/>
    </location>
</feature>
<feature type="region of interest" description="Disordered" evidence="2">
    <location>
        <begin position="367"/>
        <end position="475"/>
    </location>
</feature>
<keyword evidence="1" id="KW-0175">Coiled coil</keyword>
<feature type="region of interest" description="Disordered" evidence="2">
    <location>
        <begin position="515"/>
        <end position="633"/>
    </location>
</feature>
<feature type="compositionally biased region" description="Basic residues" evidence="2">
    <location>
        <begin position="1194"/>
        <end position="1203"/>
    </location>
</feature>
<name>A0A1D8TPJ6_9CYAN</name>
<feature type="compositionally biased region" description="Polar residues" evidence="2">
    <location>
        <begin position="1"/>
        <end position="28"/>
    </location>
</feature>
<gene>
    <name evidence="4" type="ORF">BJP34_08650</name>
</gene>
<evidence type="ECO:0000313" key="4">
    <source>
        <dbReference type="EMBL" id="AOW99513.1"/>
    </source>
</evidence>
<accession>A0A1D8TPJ6</accession>
<evidence type="ECO:0000256" key="2">
    <source>
        <dbReference type="SAM" id="MobiDB-lite"/>
    </source>
</evidence>
<evidence type="ECO:0000256" key="1">
    <source>
        <dbReference type="SAM" id="Coils"/>
    </source>
</evidence>
<dbReference type="EMBL" id="CP017599">
    <property type="protein sequence ID" value="AOW99513.1"/>
    <property type="molecule type" value="Genomic_DNA"/>
</dbReference>
<evidence type="ECO:0000259" key="3">
    <source>
        <dbReference type="Pfam" id="PF13699"/>
    </source>
</evidence>
<evidence type="ECO:0000313" key="5">
    <source>
        <dbReference type="Proteomes" id="UP000177870"/>
    </source>
</evidence>
<feature type="compositionally biased region" description="Polar residues" evidence="2">
    <location>
        <begin position="421"/>
        <end position="434"/>
    </location>
</feature>
<feature type="compositionally biased region" description="Basic and acidic residues" evidence="2">
    <location>
        <begin position="436"/>
        <end position="449"/>
    </location>
</feature>
<dbReference type="InterPro" id="IPR025295">
    <property type="entry name" value="eCIS_core_dom"/>
</dbReference>
<dbReference type="Proteomes" id="UP000177870">
    <property type="component" value="Chromosome"/>
</dbReference>
<dbReference type="OrthoDB" id="468501at2"/>
<feature type="compositionally biased region" description="Basic and acidic residues" evidence="2">
    <location>
        <begin position="385"/>
        <end position="395"/>
    </location>
</feature>
<dbReference type="STRING" id="1458985.BJP34_08650"/>
<feature type="region of interest" description="Disordered" evidence="2">
    <location>
        <begin position="1"/>
        <end position="32"/>
    </location>
</feature>
<dbReference type="KEGG" id="mpro:BJP34_08650"/>
<feature type="compositionally biased region" description="Polar residues" evidence="2">
    <location>
        <begin position="782"/>
        <end position="793"/>
    </location>
</feature>
<sequence>MGYQRATQTKTTEANGQKKASTVTQKPWSSYGPVHPMLQLQRKLGNQAVNRLIQTKMQVGEPDDVYEKEADSVAAQVMRMPAPSVQNSMEEEEVQTKPIALQLQSDEEEIQTKPIALQLQSEEEEIQTKPIALQLQSEEEEIQTKPIALQLQSDEEEIQTKPIALQLQSDEEEIQTKPIALQLQSDEEEIQTKPYGLQLQSDEEEIQTKPIPLQLQTEEEEIQTKPIALQLQSDEEEIQTKPIALQLQSDEEEIQTKANPGQTPQVSPNLETKIQSRRGTGQPLPASTRAFMEPRFGANFSGVRVHTDSSAVQMNKELGAQAFTHGRDIFYGAGKSPGKNSLTAHELTHTIQQTGGIKRKRNKLQLKANERSNEPVKPSQPLAQRETDNFEKIKPENQLQNKEQKQPPIEPKQQLKPNKINIPSRNNRSNQSVTLKKPEKAKTPAREEDIAGEQNQKTQELEKPQLETPDVSQTDPSAALAAISNLPPVKLQSALGGVSAAVSTTVGKHREALATNPPTWETPMGAKLPASEVSNFAPDDKPKAVEKKPEGENKPVTEPQPLPAETISPQVQTPSPAVQGNEQGELSESDVEKMQASISQMPVQDSGAREIPASTPPQLELVGNADPQRAEEQKAALDKSIAEAQAQGQQALAQPMGENAIEHTLPQQTLKAQIATGAGANPGGAVKAVTAEGGNEEMLEAISVLAQQEKGGEIQAAAAKAQGDLAARKQEHTAKVAEEKAKSHQDMEQLKLNNAQLQAQEKSKAQAEVQQLRGEWSKEQESLIQESDTQANNLVDEGIKEIDTKKLEGETQAQKEIEKGEQNAAKERKKGEEQAAAERKKGEEESSGVFGWLASKAKAFFNRIKNAIKKAFEAARAAMRRAIETAKKLAAKAIEKVRQAIVATIRRVGNALIAIGDKLLAKWPSLQQKWRNSIQKRVQQAESAVNKLAQDLNDGIQKGLDLLGKGLDAALGILEQGMLGVVSLYEGVVVGAIKFGEGVAKALGAFAVLAKDVAANPGEWISNLGAAISDGIKNHLWAAFQEQVQVWFNQKLEAVLGLGTAVWKVLTEGGISIAEIGKMAWTAVKESLPMIIMGVLLERLVSMIVPAAGAVLVVIQGLQAAWGTVSQIIQAFGRFMTFLKAVKTGNAGPQFGAVLASAGIVLLEFITNFIIVKIAKAAQKVAGKLKGLATSMRKGGKGKKGKNKDKNKDKKFTKQDKIAGLAAFEKTEKEFADDGTIDRRSAGKVAKRVKRNHPVFRSISVVDGGNSWDYNYVFRKVKKTSNKKPEKGKVNLETLKGWRPRWRVSTDRELAKQKKNKPHYKMVNGRPKLKKENKVHRRHKVSFEAIVKHLKRKVEGKPYMEAKDILSQMNYKPVRASNKAIVSASKKYLRDKFNDPSNVWVGDAEENEKLGREISQLLRSLSNQQNELKSLQKKSKEIREKGGSLKDINKLKQEGKKVTQEIKITVDKLHLARLDAPRGKTVKAAQEFLDILESERTANLDLISTLEL</sequence>
<feature type="region of interest" description="Disordered" evidence="2">
    <location>
        <begin position="723"/>
        <end position="842"/>
    </location>
</feature>